<protein>
    <submittedName>
        <fullName evidence="2">Uncharacterized protein</fullName>
    </submittedName>
</protein>
<accession>H3ZNW6</accession>
<keyword evidence="1" id="KW-1133">Transmembrane helix</keyword>
<evidence type="ECO:0000256" key="1">
    <source>
        <dbReference type="SAM" id="Phobius"/>
    </source>
</evidence>
<gene>
    <name evidence="2" type="ORF">OCC_11744</name>
</gene>
<dbReference type="EMBL" id="CP006670">
    <property type="protein sequence ID" value="EHR78307.2"/>
    <property type="molecule type" value="Genomic_DNA"/>
</dbReference>
<dbReference type="STRING" id="523849.OCC_11744"/>
<evidence type="ECO:0000313" key="2">
    <source>
        <dbReference type="EMBL" id="EHR78307.2"/>
    </source>
</evidence>
<evidence type="ECO:0000313" key="3">
    <source>
        <dbReference type="Proteomes" id="UP000015502"/>
    </source>
</evidence>
<feature type="transmembrane region" description="Helical" evidence="1">
    <location>
        <begin position="46"/>
        <end position="65"/>
    </location>
</feature>
<reference evidence="2 3" key="1">
    <citation type="journal article" date="2012" name="J. Bacteriol.">
        <title>Genome sequence of the model hyperthermophilic archaeon Thermococcus litoralis NS-C.</title>
        <authorList>
            <person name="Gardner A.F."/>
            <person name="Kumar S."/>
            <person name="Perler F.B."/>
        </authorList>
    </citation>
    <scope>NUCLEOTIDE SEQUENCE [LARGE SCALE GENOMIC DNA]</scope>
    <source>
        <strain evidence="3">ATCC 51850 / DSM 5473 / JCM 8560 / NS-C</strain>
    </source>
</reference>
<dbReference type="KEGG" id="tlt:OCC_11744"/>
<feature type="transmembrane region" description="Helical" evidence="1">
    <location>
        <begin position="229"/>
        <end position="248"/>
    </location>
</feature>
<sequence>MIYLVQYIFSLWEGKYTMKWIRKSLGKWIIGKIEEWALEPHKTGEILNTTVISVVVLFISATASLDILAGLLIVNILLGYMVLSIAGYLLALLFGSMLPRRYSKIVVRSTKNVAQFMVFLNITAMLVWSILGIPNTLKPFLEIYKNVSLESKNVSIVMGGSNLSLEIFNVSASTFALTANNSLEIIKPILFKFAIMVIPSLFILWVLIKRISSDSPLPIQELRKNLRKWGLVIIVIGIDIFWAMYQIFSGILNISSSLVGDKTGWIRFVHFLLILALFGLIYMSLLGHYIYINAQKQQKRRKELTNLYYN</sequence>
<feature type="transmembrane region" description="Helical" evidence="1">
    <location>
        <begin position="268"/>
        <end position="292"/>
    </location>
</feature>
<dbReference type="AlphaFoldDB" id="H3ZNW6"/>
<feature type="transmembrane region" description="Helical" evidence="1">
    <location>
        <begin position="71"/>
        <end position="93"/>
    </location>
</feature>
<dbReference type="Proteomes" id="UP000015502">
    <property type="component" value="Chromosome"/>
</dbReference>
<keyword evidence="3" id="KW-1185">Reference proteome</keyword>
<name>H3ZNW6_THELN</name>
<proteinExistence type="predicted"/>
<feature type="transmembrane region" description="Helical" evidence="1">
    <location>
        <begin position="189"/>
        <end position="208"/>
    </location>
</feature>
<keyword evidence="1" id="KW-0812">Transmembrane</keyword>
<keyword evidence="1" id="KW-0472">Membrane</keyword>
<dbReference type="HOGENOM" id="CLU_896084_0_0_2"/>
<dbReference type="PaxDb" id="523849-OCC_11744"/>
<organism evidence="2 3">
    <name type="scientific">Thermococcus litoralis (strain ATCC 51850 / DSM 5473 / JCM 8560 / NS-C)</name>
    <dbReference type="NCBI Taxonomy" id="523849"/>
    <lineage>
        <taxon>Archaea</taxon>
        <taxon>Methanobacteriati</taxon>
        <taxon>Methanobacteriota</taxon>
        <taxon>Thermococci</taxon>
        <taxon>Thermococcales</taxon>
        <taxon>Thermococcaceae</taxon>
        <taxon>Thermococcus</taxon>
    </lineage>
</organism>
<feature type="transmembrane region" description="Helical" evidence="1">
    <location>
        <begin position="113"/>
        <end position="131"/>
    </location>
</feature>